<dbReference type="EMBL" id="JAIWQS010000011">
    <property type="protein sequence ID" value="KAJ8750904.1"/>
    <property type="molecule type" value="Genomic_DNA"/>
</dbReference>
<sequence>MGKRRVKKPVKQNAGDEPQTVDEEMLRIVDHEVERQSAAIRAIRDVEIEHMRTRLRLIRP</sequence>
<evidence type="ECO:0000313" key="2">
    <source>
        <dbReference type="Proteomes" id="UP001159364"/>
    </source>
</evidence>
<dbReference type="Proteomes" id="UP001159364">
    <property type="component" value="Linkage Group LG11"/>
</dbReference>
<dbReference type="PANTHER" id="PTHR37248:SF1">
    <property type="entry name" value="TRANSLATION INITIATION FACTOR"/>
    <property type="match status" value="1"/>
</dbReference>
<gene>
    <name evidence="1" type="ORF">K2173_016085</name>
</gene>
<keyword evidence="2" id="KW-1185">Reference proteome</keyword>
<evidence type="ECO:0000313" key="1">
    <source>
        <dbReference type="EMBL" id="KAJ8750904.1"/>
    </source>
</evidence>
<protein>
    <submittedName>
        <fullName evidence="1">Uncharacterized protein</fullName>
    </submittedName>
</protein>
<reference evidence="1 2" key="1">
    <citation type="submission" date="2021-09" db="EMBL/GenBank/DDBJ databases">
        <title>Genomic insights and catalytic innovation underlie evolution of tropane alkaloids biosynthesis.</title>
        <authorList>
            <person name="Wang Y.-J."/>
            <person name="Tian T."/>
            <person name="Huang J.-P."/>
            <person name="Huang S.-X."/>
        </authorList>
    </citation>
    <scope>NUCLEOTIDE SEQUENCE [LARGE SCALE GENOMIC DNA]</scope>
    <source>
        <strain evidence="1">KIB-2018</strain>
        <tissue evidence="1">Leaf</tissue>
    </source>
</reference>
<dbReference type="PANTHER" id="PTHR37248">
    <property type="entry name" value="TRANSLATION INITIATION FACTOR"/>
    <property type="match status" value="1"/>
</dbReference>
<name>A0AAV8SFW4_9ROSI</name>
<accession>A0AAV8SFW4</accession>
<organism evidence="1 2">
    <name type="scientific">Erythroxylum novogranatense</name>
    <dbReference type="NCBI Taxonomy" id="1862640"/>
    <lineage>
        <taxon>Eukaryota</taxon>
        <taxon>Viridiplantae</taxon>
        <taxon>Streptophyta</taxon>
        <taxon>Embryophyta</taxon>
        <taxon>Tracheophyta</taxon>
        <taxon>Spermatophyta</taxon>
        <taxon>Magnoliopsida</taxon>
        <taxon>eudicotyledons</taxon>
        <taxon>Gunneridae</taxon>
        <taxon>Pentapetalae</taxon>
        <taxon>rosids</taxon>
        <taxon>fabids</taxon>
        <taxon>Malpighiales</taxon>
        <taxon>Erythroxylaceae</taxon>
        <taxon>Erythroxylum</taxon>
    </lineage>
</organism>
<dbReference type="AlphaFoldDB" id="A0AAV8SFW4"/>
<comment type="caution">
    <text evidence="1">The sequence shown here is derived from an EMBL/GenBank/DDBJ whole genome shotgun (WGS) entry which is preliminary data.</text>
</comment>
<proteinExistence type="predicted"/>